<evidence type="ECO:0000313" key="8">
    <source>
        <dbReference type="EMBL" id="APG62996.1"/>
    </source>
</evidence>
<keyword evidence="3 6" id="KW-0812">Transmembrane</keyword>
<comment type="subcellular location">
    <subcellularLocation>
        <location evidence="1">Cell membrane</location>
        <topology evidence="1">Multi-pass membrane protein</topology>
    </subcellularLocation>
</comment>
<evidence type="ECO:0000256" key="4">
    <source>
        <dbReference type="ARBA" id="ARBA00022989"/>
    </source>
</evidence>
<dbReference type="PANTHER" id="PTHR36506:SF1">
    <property type="entry name" value="PREFLAGELLIN PEPTIDASE"/>
    <property type="match status" value="1"/>
</dbReference>
<protein>
    <recommendedName>
        <fullName evidence="7">Prepilin type IV endopeptidase peptidase domain-containing protein</fullName>
    </recommendedName>
</protein>
<keyword evidence="9" id="KW-1185">Reference proteome</keyword>
<dbReference type="STRING" id="1913578.LPB140_09570"/>
<keyword evidence="4 6" id="KW-1133">Transmembrane helix</keyword>
<feature type="transmembrane region" description="Helical" evidence="6">
    <location>
        <begin position="55"/>
        <end position="72"/>
    </location>
</feature>
<accession>A0A1L3JCY7</accession>
<dbReference type="OrthoDB" id="5329005at2"/>
<evidence type="ECO:0000256" key="5">
    <source>
        <dbReference type="ARBA" id="ARBA00023136"/>
    </source>
</evidence>
<reference evidence="8 9" key="1">
    <citation type="submission" date="2016-11" db="EMBL/GenBank/DDBJ databases">
        <title>Sphingorhabdus sp. LPB0140, isolated from marine environment.</title>
        <authorList>
            <person name="Kim E."/>
            <person name="Yi H."/>
        </authorList>
    </citation>
    <scope>NUCLEOTIDE SEQUENCE [LARGE SCALE GENOMIC DNA]</scope>
    <source>
        <strain evidence="8 9">LPB0140</strain>
    </source>
</reference>
<evidence type="ECO:0000256" key="1">
    <source>
        <dbReference type="ARBA" id="ARBA00004651"/>
    </source>
</evidence>
<keyword evidence="5 6" id="KW-0472">Membrane</keyword>
<dbReference type="InterPro" id="IPR000045">
    <property type="entry name" value="Prepilin_IV_endopep_pep"/>
</dbReference>
<keyword evidence="2" id="KW-1003">Cell membrane</keyword>
<dbReference type="PANTHER" id="PTHR36506">
    <property type="entry name" value="PREFLAGELLIN PEPTIDASE"/>
    <property type="match status" value="1"/>
</dbReference>
<evidence type="ECO:0000259" key="7">
    <source>
        <dbReference type="Pfam" id="PF01478"/>
    </source>
</evidence>
<feature type="domain" description="Prepilin type IV endopeptidase peptidase" evidence="7">
    <location>
        <begin position="13"/>
        <end position="116"/>
    </location>
</feature>
<dbReference type="GO" id="GO:0004190">
    <property type="term" value="F:aspartic-type endopeptidase activity"/>
    <property type="evidence" value="ECO:0007669"/>
    <property type="project" value="InterPro"/>
</dbReference>
<feature type="transmembrane region" description="Helical" evidence="6">
    <location>
        <begin position="30"/>
        <end position="49"/>
    </location>
</feature>
<dbReference type="Proteomes" id="UP000242561">
    <property type="component" value="Chromosome"/>
</dbReference>
<evidence type="ECO:0000313" key="9">
    <source>
        <dbReference type="Proteomes" id="UP000242561"/>
    </source>
</evidence>
<dbReference type="InterPro" id="IPR052218">
    <property type="entry name" value="Preflagellin_Peptidase"/>
</dbReference>
<dbReference type="Gene3D" id="1.20.120.1220">
    <property type="match status" value="1"/>
</dbReference>
<dbReference type="EMBL" id="CP018154">
    <property type="protein sequence ID" value="APG62996.1"/>
    <property type="molecule type" value="Genomic_DNA"/>
</dbReference>
<evidence type="ECO:0000256" key="3">
    <source>
        <dbReference type="ARBA" id="ARBA00022692"/>
    </source>
</evidence>
<sequence length="157" mass="17688">MTETYIQYALGVFLGINLCYCIYTDFKSRLIYNYITLPIALAAPIYWYATGDTSFSAIATHLAIGIGTFLFYSIFHKFGWMGGGDVKLFAALAFWFDFVTVAKMLLYAAVCGGLLTVLLLMWHIAFKSKRKLQIPYGVAIAVSALWTVSERIFNHFT</sequence>
<dbReference type="RefSeq" id="WP_072559648.1">
    <property type="nucleotide sequence ID" value="NZ_CP018154.1"/>
</dbReference>
<name>A0A1L3JCY7_9SPHN</name>
<dbReference type="Pfam" id="PF01478">
    <property type="entry name" value="Peptidase_A24"/>
    <property type="match status" value="1"/>
</dbReference>
<feature type="transmembrane region" description="Helical" evidence="6">
    <location>
        <begin position="104"/>
        <end position="122"/>
    </location>
</feature>
<organism evidence="8 9">
    <name type="scientific">Sphingorhabdus lutea</name>
    <dbReference type="NCBI Taxonomy" id="1913578"/>
    <lineage>
        <taxon>Bacteria</taxon>
        <taxon>Pseudomonadati</taxon>
        <taxon>Pseudomonadota</taxon>
        <taxon>Alphaproteobacteria</taxon>
        <taxon>Sphingomonadales</taxon>
        <taxon>Sphingomonadaceae</taxon>
        <taxon>Sphingorhabdus</taxon>
    </lineage>
</organism>
<proteinExistence type="predicted"/>
<feature type="transmembrane region" description="Helical" evidence="6">
    <location>
        <begin position="79"/>
        <end position="98"/>
    </location>
</feature>
<evidence type="ECO:0000256" key="6">
    <source>
        <dbReference type="SAM" id="Phobius"/>
    </source>
</evidence>
<feature type="transmembrane region" description="Helical" evidence="6">
    <location>
        <begin position="6"/>
        <end position="23"/>
    </location>
</feature>
<dbReference type="KEGG" id="sphl:LPB140_09570"/>
<gene>
    <name evidence="8" type="ORF">LPB140_09570</name>
</gene>
<dbReference type="AlphaFoldDB" id="A0A1L3JCY7"/>
<dbReference type="GO" id="GO:0005886">
    <property type="term" value="C:plasma membrane"/>
    <property type="evidence" value="ECO:0007669"/>
    <property type="project" value="UniProtKB-SubCell"/>
</dbReference>
<evidence type="ECO:0000256" key="2">
    <source>
        <dbReference type="ARBA" id="ARBA00022475"/>
    </source>
</evidence>